<evidence type="ECO:0000259" key="11">
    <source>
        <dbReference type="Pfam" id="PF13954"/>
    </source>
</evidence>
<dbReference type="Gene3D" id="2.60.40.2070">
    <property type="match status" value="1"/>
</dbReference>
<keyword evidence="7 9" id="KW-0472">Membrane</keyword>
<evidence type="ECO:0000313" key="12">
    <source>
        <dbReference type="EMBL" id="TBL66696.1"/>
    </source>
</evidence>
<comment type="caution">
    <text evidence="12">The sequence shown here is derived from an EMBL/GenBank/DDBJ whole genome shotgun (WGS) entry which is preliminary data.</text>
</comment>
<evidence type="ECO:0000259" key="10">
    <source>
        <dbReference type="Pfam" id="PF13953"/>
    </source>
</evidence>
<dbReference type="InterPro" id="IPR025949">
    <property type="entry name" value="PapC-like_C"/>
</dbReference>
<dbReference type="Gene3D" id="2.60.40.2610">
    <property type="entry name" value="Outer membrane usher protein FimD, plug domain"/>
    <property type="match status" value="1"/>
</dbReference>
<dbReference type="SUPFAM" id="SSF141729">
    <property type="entry name" value="FimD N-terminal domain-like"/>
    <property type="match status" value="1"/>
</dbReference>
<keyword evidence="6" id="KW-0732">Signal</keyword>
<dbReference type="InterPro" id="IPR037224">
    <property type="entry name" value="PapC_N_sf"/>
</dbReference>
<dbReference type="AlphaFoldDB" id="A0ABD7Q554"/>
<keyword evidence="5 9" id="KW-0812">Transmembrane</keyword>
<reference evidence="12 13" key="1">
    <citation type="submission" date="2019-02" db="EMBL/GenBank/DDBJ databases">
        <title>Comparative genomic analysis of the Hafnia genus genomes.</title>
        <authorList>
            <person name="Zhiqiu Y."/>
            <person name="Chao Y."/>
            <person name="Yuhui D."/>
            <person name="Di H."/>
            <person name="Bin L."/>
        </authorList>
    </citation>
    <scope>NUCLEOTIDE SEQUENCE [LARGE SCALE GENOMIC DNA]</scope>
    <source>
        <strain evidence="12 13">PCM_1210</strain>
    </source>
</reference>
<keyword evidence="3 9" id="KW-0813">Transport</keyword>
<dbReference type="InterPro" id="IPR000015">
    <property type="entry name" value="Fimb_usher"/>
</dbReference>
<dbReference type="InterPro" id="IPR042186">
    <property type="entry name" value="FimD_plug_dom"/>
</dbReference>
<evidence type="ECO:0000256" key="4">
    <source>
        <dbReference type="ARBA" id="ARBA00022452"/>
    </source>
</evidence>
<dbReference type="Gene3D" id="2.60.40.3110">
    <property type="match status" value="1"/>
</dbReference>
<gene>
    <name evidence="12" type="ORF">EYY96_17150</name>
</gene>
<dbReference type="GO" id="GO:0009279">
    <property type="term" value="C:cell outer membrane"/>
    <property type="evidence" value="ECO:0007669"/>
    <property type="project" value="UniProtKB-SubCell"/>
</dbReference>
<proteinExistence type="inferred from homology"/>
<accession>A0ABD7Q554</accession>
<keyword evidence="8 9" id="KW-0998">Cell outer membrane</keyword>
<evidence type="ECO:0000256" key="8">
    <source>
        <dbReference type="ARBA" id="ARBA00023237"/>
    </source>
</evidence>
<dbReference type="RefSeq" id="WP_130971372.1">
    <property type="nucleotide sequence ID" value="NZ_SITJ01000076.1"/>
</dbReference>
<organism evidence="12 13">
    <name type="scientific">Hafnia alvei</name>
    <dbReference type="NCBI Taxonomy" id="569"/>
    <lineage>
        <taxon>Bacteria</taxon>
        <taxon>Pseudomonadati</taxon>
        <taxon>Pseudomonadota</taxon>
        <taxon>Gammaproteobacteria</taxon>
        <taxon>Enterobacterales</taxon>
        <taxon>Hafniaceae</taxon>
        <taxon>Hafnia</taxon>
    </lineage>
</organism>
<dbReference type="Proteomes" id="UP000291600">
    <property type="component" value="Unassembled WGS sequence"/>
</dbReference>
<protein>
    <submittedName>
        <fullName evidence="12">PapC/FimD family outer membrane usher protein</fullName>
    </submittedName>
</protein>
<dbReference type="InterPro" id="IPR018030">
    <property type="entry name" value="Fimbrial_membr_usher_CS"/>
</dbReference>
<evidence type="ECO:0000256" key="5">
    <source>
        <dbReference type="ARBA" id="ARBA00022692"/>
    </source>
</evidence>
<feature type="domain" description="PapC-like C-terminal" evidence="10">
    <location>
        <begin position="762"/>
        <end position="819"/>
    </location>
</feature>
<dbReference type="Gene3D" id="3.10.20.410">
    <property type="match status" value="1"/>
</dbReference>
<dbReference type="Pfam" id="PF13954">
    <property type="entry name" value="PapC_N"/>
    <property type="match status" value="1"/>
</dbReference>
<evidence type="ECO:0000256" key="9">
    <source>
        <dbReference type="RuleBase" id="RU003884"/>
    </source>
</evidence>
<evidence type="ECO:0000256" key="3">
    <source>
        <dbReference type="ARBA" id="ARBA00022448"/>
    </source>
</evidence>
<evidence type="ECO:0000256" key="6">
    <source>
        <dbReference type="ARBA" id="ARBA00022729"/>
    </source>
</evidence>
<comment type="subcellular location">
    <subcellularLocation>
        <location evidence="1 9">Cell outer membrane</location>
        <topology evidence="1 9">Multi-pass membrane protein</topology>
    </subcellularLocation>
</comment>
<keyword evidence="4" id="KW-1134">Transmembrane beta strand</keyword>
<evidence type="ECO:0000256" key="2">
    <source>
        <dbReference type="ARBA" id="ARBA00008064"/>
    </source>
</evidence>
<dbReference type="PANTHER" id="PTHR30451">
    <property type="entry name" value="OUTER MEMBRANE USHER PROTEIN"/>
    <property type="match status" value="1"/>
</dbReference>
<comment type="similarity">
    <text evidence="2 9">Belongs to the fimbrial export usher family.</text>
</comment>
<dbReference type="InterPro" id="IPR025885">
    <property type="entry name" value="PapC_N"/>
</dbReference>
<sequence length="845" mass="91877">MNTNLIFAESKLALSKLSIIITVALVSLYSNTVVAVEFNTDVLDSNDKDNIDFSRFSQANYILPGTYRMDVHLNSQALNEYDVVYLPLPGNTETSVPCIPASMIRELGLKPNAMDKITYWQSNTQQQCADMSMLSGASTRGDLGTSSLQLNIPQAYLEYSDPNWTPPSRWDNGEPGVLFDYNLNSNYTKPQNGQQSQNVSVSGTAGANAGPWRLRGDYQGSYNHSSAAGQATTRNLDWSRVYLFRALPQMRAVLTMGESYLASSLFDSWRFTGVSLNSDERMLPPSLRGYAPEVTGIAKTNAKVTVSQQGRVLYETTVPSGPFRIQDLSSAVSGKLDVKVEEQDGSVQTFQVDTATIPYLTRPGQVQYKLASGRPSTYDHHIDGPVFTSGEFSWGVTNGWSLYGGSILAGDYNSAAIGVGRDLYTLGALSADVTQSFAQLPNQVKKQGKSWRVSYSKRFDSTNSEITFAGYRFSERNFMSMGEYLDAKYRDGSTGNNKELYTITASKGFDDLRLSLYGSYSHQTYWNQSADDRYSLAASTYFDLGPLKSTSLMLSATRSQYEGNNDDVVYLSISIPWGSASVSYTGQYNDKTYTQSASYYDRIDNNNNYRLSAGNSMGGVNGTSTQGSGYFTHHGDAAEITANASYSQNNYTSLGLSLQGGLTATAKGAALHAGGGNGSTRLMVDTGKVSGVPVNNGRVHTNIFGLGVIADVGSFYRNTTSLDLTTMPDDIEAKQSVVEASLTDGAIGYRKFSVVQGAKAMVVLAMEDGRHPPFGASVFSREGREIAVVADSGQAWLTGLQAGETLDVKWDGQTQCQVTLPKKLDTMSSLLLPCQAVDKNEKVEN</sequence>
<feature type="domain" description="PapC N-terminal" evidence="11">
    <location>
        <begin position="37"/>
        <end position="184"/>
    </location>
</feature>
<dbReference type="InterPro" id="IPR043142">
    <property type="entry name" value="PapC-like_C_sf"/>
</dbReference>
<evidence type="ECO:0000313" key="13">
    <source>
        <dbReference type="Proteomes" id="UP000291600"/>
    </source>
</evidence>
<evidence type="ECO:0000256" key="1">
    <source>
        <dbReference type="ARBA" id="ARBA00004571"/>
    </source>
</evidence>
<dbReference type="EMBL" id="SITJ01000076">
    <property type="protein sequence ID" value="TBL66696.1"/>
    <property type="molecule type" value="Genomic_DNA"/>
</dbReference>
<evidence type="ECO:0000256" key="7">
    <source>
        <dbReference type="ARBA" id="ARBA00023136"/>
    </source>
</evidence>
<dbReference type="Pfam" id="PF00577">
    <property type="entry name" value="Usher"/>
    <property type="match status" value="1"/>
</dbReference>
<keyword evidence="9" id="KW-1029">Fimbrium biogenesis</keyword>
<dbReference type="PROSITE" id="PS01151">
    <property type="entry name" value="FIMBRIAL_USHER"/>
    <property type="match status" value="1"/>
</dbReference>
<name>A0ABD7Q554_HAFAL</name>
<dbReference type="PANTHER" id="PTHR30451:SF10">
    <property type="entry name" value="OUTER MEMBRANE USHER PROTEIN YFCU-RELATED"/>
    <property type="match status" value="1"/>
</dbReference>
<dbReference type="FunFam" id="2.60.40.3110:FF:000001">
    <property type="entry name" value="Putative fimbrial outer membrane usher"/>
    <property type="match status" value="1"/>
</dbReference>
<dbReference type="Pfam" id="PF13953">
    <property type="entry name" value="PapC_C"/>
    <property type="match status" value="1"/>
</dbReference>